<evidence type="ECO:0000313" key="1">
    <source>
        <dbReference type="EMBL" id="KAF2472203.1"/>
    </source>
</evidence>
<protein>
    <submittedName>
        <fullName evidence="1">Uncharacterized protein</fullName>
    </submittedName>
</protein>
<gene>
    <name evidence="1" type="ORF">BDR25DRAFT_313370</name>
</gene>
<accession>A0ACB6QYV7</accession>
<reference evidence="1" key="1">
    <citation type="journal article" date="2020" name="Stud. Mycol.">
        <title>101 Dothideomycetes genomes: a test case for predicting lifestyles and emergence of pathogens.</title>
        <authorList>
            <person name="Haridas S."/>
            <person name="Albert R."/>
            <person name="Binder M."/>
            <person name="Bloem J."/>
            <person name="Labutti K."/>
            <person name="Salamov A."/>
            <person name="Andreopoulos B."/>
            <person name="Baker S."/>
            <person name="Barry K."/>
            <person name="Bills G."/>
            <person name="Bluhm B."/>
            <person name="Cannon C."/>
            <person name="Castanera R."/>
            <person name="Culley D."/>
            <person name="Daum C."/>
            <person name="Ezra D."/>
            <person name="Gonzalez J."/>
            <person name="Henrissat B."/>
            <person name="Kuo A."/>
            <person name="Liang C."/>
            <person name="Lipzen A."/>
            <person name="Lutzoni F."/>
            <person name="Magnuson J."/>
            <person name="Mondo S."/>
            <person name="Nolan M."/>
            <person name="Ohm R."/>
            <person name="Pangilinan J."/>
            <person name="Park H.-J."/>
            <person name="Ramirez L."/>
            <person name="Alfaro M."/>
            <person name="Sun H."/>
            <person name="Tritt A."/>
            <person name="Yoshinaga Y."/>
            <person name="Zwiers L.-H."/>
            <person name="Turgeon B."/>
            <person name="Goodwin S."/>
            <person name="Spatafora J."/>
            <person name="Crous P."/>
            <person name="Grigoriev I."/>
        </authorList>
    </citation>
    <scope>NUCLEOTIDE SEQUENCE</scope>
    <source>
        <strain evidence="1">ATCC 200398</strain>
    </source>
</reference>
<proteinExistence type="predicted"/>
<keyword evidence="2" id="KW-1185">Reference proteome</keyword>
<name>A0ACB6QYV7_9PLEO</name>
<organism evidence="1 2">
    <name type="scientific">Lindgomyces ingoldianus</name>
    <dbReference type="NCBI Taxonomy" id="673940"/>
    <lineage>
        <taxon>Eukaryota</taxon>
        <taxon>Fungi</taxon>
        <taxon>Dikarya</taxon>
        <taxon>Ascomycota</taxon>
        <taxon>Pezizomycotina</taxon>
        <taxon>Dothideomycetes</taxon>
        <taxon>Pleosporomycetidae</taxon>
        <taxon>Pleosporales</taxon>
        <taxon>Lindgomycetaceae</taxon>
        <taxon>Lindgomyces</taxon>
    </lineage>
</organism>
<comment type="caution">
    <text evidence="1">The sequence shown here is derived from an EMBL/GenBank/DDBJ whole genome shotgun (WGS) entry which is preliminary data.</text>
</comment>
<sequence length="791" mass="89680">MDHIPCVESHLWEHIRVPFLGNEEYDGLGFADFPVRKKWQDASDATPDTIRLAGRSAQEQSSFFQAWLFFGMLTEVLSVEIAIQDFVVDGFVTTKRLPHYTSAWYKNVHAMSDDQRHDCFMRSERNLLAARVCRFSLLDKSQRPDCLVTPEIRLSISILGETLGQVHYSIRQSFESRAPGGYIDTRNKWGYNRMILHKLLLEPKQWCPNHIAFLENYPPASTNILLYYAASLDRPRMGYHGDCSVHACMVGKVRNPKAYKTRHSDSSDPPCDGRCPEIEPTQAHILVILEEGGLPLLRASVSDYGTVNVEVINYKTGMEYTAISHVWSDGLGNENNSWLPQCQFAALIKAVNAAQRQRNTSHRNNASSTDVDGTGTTTPSATFWIDTICVPRGAAAARFRRMALDRMAIPYQLATTVLVLDAELYHTDLPSTSSEAIVRLICSNWMRRLWTLQESILGAERLSVLFKERRVFHLWEELETLRKDLWAQPWVPNPLVPIAMRTGIQQSARALPGSSSKLSWLFRDMSWRSTTRRTDEALVLSNMLGVIPPNMFQIPAEDRMRAVIAELPEFPRRVIFAPGPRSPQEGFRWLVHSFLDKAAFGLGVTVGKIRNRRFHHMETECPCLEVSYPGYVLRAPKELVRRPWDFVLCDPSTDKIIHITEKPGEWQSHQQSTENFGRSLETNRPGSSMSDSHRLLGLVLHHDALALHTIHRYAAVMELDQTINGPTPEVLSGRHQGAVGVSVYKTGQSREMDRRLCDHHDPILIDFFVPQGSLGKPNRPNGGTANHSDWV</sequence>
<dbReference type="EMBL" id="MU003503">
    <property type="protein sequence ID" value="KAF2472203.1"/>
    <property type="molecule type" value="Genomic_DNA"/>
</dbReference>
<dbReference type="Proteomes" id="UP000799755">
    <property type="component" value="Unassembled WGS sequence"/>
</dbReference>
<evidence type="ECO:0000313" key="2">
    <source>
        <dbReference type="Proteomes" id="UP000799755"/>
    </source>
</evidence>